<accession>A0A0N8H911</accession>
<dbReference type="Proteomes" id="UP000050424">
    <property type="component" value="Unassembled WGS sequence"/>
</dbReference>
<dbReference type="AlphaFoldDB" id="A0A0N8H911"/>
<gene>
    <name evidence="2" type="ORF">AK830_g509</name>
</gene>
<feature type="signal peptide" evidence="1">
    <location>
        <begin position="1"/>
        <end position="15"/>
    </location>
</feature>
<sequence>MKFLHILSVAGLVSGAVLPKSETQSVEPGSGLAKRADALQTYHLKLKSNQKSLKKKYLSLRSGVVGVFDAGEKADGVEVTLDSIQGYKSNDWVLSTYPIGIVEHALGLTGHSGYLDFVDLVQPSGHKPNRKGQTYSWQNFTIGDLGGKGDYKDTNELWLGASDDSDPGWIASPIGNEEWVIKHYTKNNESVVIQNYIAVEIFLERANMRPVG</sequence>
<evidence type="ECO:0000313" key="2">
    <source>
        <dbReference type="EMBL" id="KPM46076.1"/>
    </source>
</evidence>
<name>A0A0N8H911_9HYPO</name>
<keyword evidence="1" id="KW-0732">Signal</keyword>
<keyword evidence="3" id="KW-1185">Reference proteome</keyword>
<dbReference type="EMBL" id="LKCW01000003">
    <property type="protein sequence ID" value="KPM46076.1"/>
    <property type="molecule type" value="Genomic_DNA"/>
</dbReference>
<organism evidence="2 3">
    <name type="scientific">Neonectria ditissima</name>
    <dbReference type="NCBI Taxonomy" id="78410"/>
    <lineage>
        <taxon>Eukaryota</taxon>
        <taxon>Fungi</taxon>
        <taxon>Dikarya</taxon>
        <taxon>Ascomycota</taxon>
        <taxon>Pezizomycotina</taxon>
        <taxon>Sordariomycetes</taxon>
        <taxon>Hypocreomycetidae</taxon>
        <taxon>Hypocreales</taxon>
        <taxon>Nectriaceae</taxon>
        <taxon>Neonectria</taxon>
    </lineage>
</organism>
<evidence type="ECO:0000256" key="1">
    <source>
        <dbReference type="SAM" id="SignalP"/>
    </source>
</evidence>
<comment type="caution">
    <text evidence="2">The sequence shown here is derived from an EMBL/GenBank/DDBJ whole genome shotgun (WGS) entry which is preliminary data.</text>
</comment>
<reference evidence="2 3" key="1">
    <citation type="submission" date="2015-09" db="EMBL/GenBank/DDBJ databases">
        <title>Draft genome of a European isolate of the apple canker pathogen Neonectria ditissima.</title>
        <authorList>
            <person name="Gomez-Cortecero A."/>
            <person name="Harrison R.J."/>
            <person name="Armitage A.D."/>
        </authorList>
    </citation>
    <scope>NUCLEOTIDE SEQUENCE [LARGE SCALE GENOMIC DNA]</scope>
    <source>
        <strain evidence="2 3">R09/05</strain>
    </source>
</reference>
<dbReference type="OrthoDB" id="5199481at2759"/>
<evidence type="ECO:0000313" key="3">
    <source>
        <dbReference type="Proteomes" id="UP000050424"/>
    </source>
</evidence>
<feature type="chain" id="PRO_5013334525" evidence="1">
    <location>
        <begin position="16"/>
        <end position="212"/>
    </location>
</feature>
<proteinExistence type="predicted"/>
<protein>
    <submittedName>
        <fullName evidence="2">Uncharacterized protein</fullName>
    </submittedName>
</protein>